<dbReference type="SUPFAM" id="SSF56436">
    <property type="entry name" value="C-type lectin-like"/>
    <property type="match status" value="1"/>
</dbReference>
<evidence type="ECO:0000313" key="3">
    <source>
        <dbReference type="EMBL" id="KIH48544.1"/>
    </source>
</evidence>
<organism evidence="3 4">
    <name type="scientific">Ancylostoma duodenale</name>
    <dbReference type="NCBI Taxonomy" id="51022"/>
    <lineage>
        <taxon>Eukaryota</taxon>
        <taxon>Metazoa</taxon>
        <taxon>Ecdysozoa</taxon>
        <taxon>Nematoda</taxon>
        <taxon>Chromadorea</taxon>
        <taxon>Rhabditida</taxon>
        <taxon>Rhabditina</taxon>
        <taxon>Rhabditomorpha</taxon>
        <taxon>Strongyloidea</taxon>
        <taxon>Ancylostomatidae</taxon>
        <taxon>Ancylostomatinae</taxon>
        <taxon>Ancylostoma</taxon>
    </lineage>
</organism>
<dbReference type="SMART" id="SM00034">
    <property type="entry name" value="CLECT"/>
    <property type="match status" value="1"/>
</dbReference>
<dbReference type="PROSITE" id="PS50041">
    <property type="entry name" value="C_TYPE_LECTIN_2"/>
    <property type="match status" value="1"/>
</dbReference>
<evidence type="ECO:0000256" key="1">
    <source>
        <dbReference type="ARBA" id="ARBA00023157"/>
    </source>
</evidence>
<gene>
    <name evidence="3" type="ORF">ANCDUO_21386</name>
</gene>
<feature type="domain" description="C-type lectin" evidence="2">
    <location>
        <begin position="38"/>
        <end position="129"/>
    </location>
</feature>
<evidence type="ECO:0000259" key="2">
    <source>
        <dbReference type="PROSITE" id="PS50041"/>
    </source>
</evidence>
<dbReference type="Proteomes" id="UP000054047">
    <property type="component" value="Unassembled WGS sequence"/>
</dbReference>
<dbReference type="InterPro" id="IPR016186">
    <property type="entry name" value="C-type_lectin-like/link_sf"/>
</dbReference>
<dbReference type="OrthoDB" id="5877913at2759"/>
<evidence type="ECO:0000313" key="4">
    <source>
        <dbReference type="Proteomes" id="UP000054047"/>
    </source>
</evidence>
<dbReference type="PANTHER" id="PTHR22991">
    <property type="entry name" value="PROTEIN CBG13490"/>
    <property type="match status" value="1"/>
</dbReference>
<proteinExistence type="predicted"/>
<reference evidence="3 4" key="1">
    <citation type="submission" date="2013-12" db="EMBL/GenBank/DDBJ databases">
        <title>Draft genome of the parsitic nematode Ancylostoma duodenale.</title>
        <authorList>
            <person name="Mitreva M."/>
        </authorList>
    </citation>
    <scope>NUCLEOTIDE SEQUENCE [LARGE SCALE GENOMIC DNA]</scope>
    <source>
        <strain evidence="3 4">Zhejiang</strain>
    </source>
</reference>
<protein>
    <submittedName>
        <fullName evidence="3">Lectin C-type domain protein</fullName>
    </submittedName>
</protein>
<dbReference type="Pfam" id="PF00059">
    <property type="entry name" value="Lectin_C"/>
    <property type="match status" value="1"/>
</dbReference>
<dbReference type="AlphaFoldDB" id="A0A0C2FPA4"/>
<dbReference type="InterPro" id="IPR016187">
    <property type="entry name" value="CTDL_fold"/>
</dbReference>
<keyword evidence="4" id="KW-1185">Reference proteome</keyword>
<dbReference type="InterPro" id="IPR050976">
    <property type="entry name" value="Snaclec"/>
</dbReference>
<dbReference type="PANTHER" id="PTHR22991:SF41">
    <property type="entry name" value="CUB DOMAIN-CONTAINING PROTEIN-RELATED"/>
    <property type="match status" value="1"/>
</dbReference>
<dbReference type="Gene3D" id="3.10.100.10">
    <property type="entry name" value="Mannose-Binding Protein A, subunit A"/>
    <property type="match status" value="1"/>
</dbReference>
<sequence length="129" mass="14182">MIGGKADGKWISGDCDNMQIGFACQVPKQAACGDYHEYGGKCYKGYEQRLSQDEAESYCQNECGHLASIHSAQENGVVYALFGGDDNYARIGLKQTDGSFSWTDNTTYDYNNIGALFGKFLVLDGETSW</sequence>
<accession>A0A0C2FPA4</accession>
<name>A0A0C2FPA4_9BILA</name>
<dbReference type="EMBL" id="KN758747">
    <property type="protein sequence ID" value="KIH48544.1"/>
    <property type="molecule type" value="Genomic_DNA"/>
</dbReference>
<dbReference type="InterPro" id="IPR001304">
    <property type="entry name" value="C-type_lectin-like"/>
</dbReference>
<keyword evidence="1" id="KW-1015">Disulfide bond</keyword>